<evidence type="ECO:0000256" key="7">
    <source>
        <dbReference type="ARBA" id="ARBA00022884"/>
    </source>
</evidence>
<keyword evidence="2" id="KW-0963">Cytoplasm</keyword>
<comment type="subcellular location">
    <subcellularLocation>
        <location evidence="1">Cytoplasm</location>
    </subcellularLocation>
</comment>
<evidence type="ECO:0000256" key="6">
    <source>
        <dbReference type="ARBA" id="ARBA00022845"/>
    </source>
</evidence>
<evidence type="ECO:0000256" key="3">
    <source>
        <dbReference type="ARBA" id="ARBA00022723"/>
    </source>
</evidence>
<dbReference type="PANTHER" id="PTHR12887">
    <property type="entry name" value="NANOS PROTEIN"/>
    <property type="match status" value="1"/>
</dbReference>
<dbReference type="GO" id="GO:0005737">
    <property type="term" value="C:cytoplasm"/>
    <property type="evidence" value="ECO:0007669"/>
    <property type="project" value="UniProtKB-SubCell"/>
</dbReference>
<feature type="domain" description="Nanos-type" evidence="10">
    <location>
        <begin position="204"/>
        <end position="262"/>
    </location>
</feature>
<reference evidence="11" key="1">
    <citation type="submission" date="2022-01" db="UniProtKB">
        <authorList>
            <consortium name="EnsemblMetazoa"/>
        </authorList>
    </citation>
    <scope>IDENTIFICATION</scope>
</reference>
<dbReference type="GO" id="GO:0003723">
    <property type="term" value="F:RNA binding"/>
    <property type="evidence" value="ECO:0007669"/>
    <property type="project" value="UniProtKB-UniRule"/>
</dbReference>
<dbReference type="Gene3D" id="4.10.60.30">
    <property type="entry name" value="Nanos, RNA-binding domain"/>
    <property type="match status" value="1"/>
</dbReference>
<protein>
    <recommendedName>
        <fullName evidence="10">Nanos-type domain-containing protein</fullName>
    </recommendedName>
</protein>
<evidence type="ECO:0000256" key="5">
    <source>
        <dbReference type="ARBA" id="ARBA00022833"/>
    </source>
</evidence>
<keyword evidence="7 8" id="KW-0694">RNA-binding</keyword>
<feature type="region of interest" description="Disordered" evidence="9">
    <location>
        <begin position="1"/>
        <end position="41"/>
    </location>
</feature>
<name>A0A8I6R6X1_CIMLE</name>
<dbReference type="InterPro" id="IPR008705">
    <property type="entry name" value="Nanos/Xcar2"/>
</dbReference>
<dbReference type="KEGG" id="clec:106661335"/>
<keyword evidence="12" id="KW-1185">Reference proteome</keyword>
<evidence type="ECO:0000259" key="10">
    <source>
        <dbReference type="PROSITE" id="PS51522"/>
    </source>
</evidence>
<accession>A0A8I6R6X1</accession>
<evidence type="ECO:0000256" key="1">
    <source>
        <dbReference type="ARBA" id="ARBA00004496"/>
    </source>
</evidence>
<dbReference type="OrthoDB" id="5864971at2759"/>
<dbReference type="GO" id="GO:0008270">
    <property type="term" value="F:zinc ion binding"/>
    <property type="evidence" value="ECO:0007669"/>
    <property type="project" value="UniProtKB-KW"/>
</dbReference>
<dbReference type="GO" id="GO:0006417">
    <property type="term" value="P:regulation of translation"/>
    <property type="evidence" value="ECO:0007669"/>
    <property type="project" value="UniProtKB-UniRule"/>
</dbReference>
<feature type="compositionally biased region" description="Polar residues" evidence="9">
    <location>
        <begin position="1"/>
        <end position="13"/>
    </location>
</feature>
<comment type="similarity">
    <text evidence="8">Belongs to the nanos family.</text>
</comment>
<dbReference type="InterPro" id="IPR024161">
    <property type="entry name" value="Znf_nanos-typ"/>
</dbReference>
<evidence type="ECO:0000313" key="12">
    <source>
        <dbReference type="Proteomes" id="UP000494040"/>
    </source>
</evidence>
<sequence length="295" mass="32880">MKMWPTNPTSSSSDYKDCKPSLVPSPKALPGHDGVFGSQPVPKDLQASYQSSLRPRTCSASSGDSYFVDSLSFERLSISPPNTLPQNEDNIFSANRSGSQDNFLQFSLFGEQSENIMKHASDVQKSIHTKLFDLIEQPRDCSILRRDVVIGSESERMHSENKYKKPILPVPIYPDEITNENIASNVQASHVQNPKIKSSPYGLFCSFCYSNKETELMFKGHNLRTRNNSGRNVLSCPVLRRHVCENCGATGDFAHTLTHCPLLIKQLGQKPKALANTLKDTIRDAAGRVRKNTFS</sequence>
<dbReference type="PROSITE" id="PS51522">
    <property type="entry name" value="ZF_NANOS"/>
    <property type="match status" value="1"/>
</dbReference>
<keyword evidence="5" id="KW-0862">Zinc</keyword>
<dbReference type="AlphaFoldDB" id="A0A8I6R6X1"/>
<proteinExistence type="inferred from homology"/>
<organism evidence="11 12">
    <name type="scientific">Cimex lectularius</name>
    <name type="common">Bed bug</name>
    <name type="synonym">Acanthia lectularia</name>
    <dbReference type="NCBI Taxonomy" id="79782"/>
    <lineage>
        <taxon>Eukaryota</taxon>
        <taxon>Metazoa</taxon>
        <taxon>Ecdysozoa</taxon>
        <taxon>Arthropoda</taxon>
        <taxon>Hexapoda</taxon>
        <taxon>Insecta</taxon>
        <taxon>Pterygota</taxon>
        <taxon>Neoptera</taxon>
        <taxon>Paraneoptera</taxon>
        <taxon>Hemiptera</taxon>
        <taxon>Heteroptera</taxon>
        <taxon>Panheteroptera</taxon>
        <taxon>Cimicomorpha</taxon>
        <taxon>Cimicidae</taxon>
        <taxon>Cimex</taxon>
    </lineage>
</organism>
<dbReference type="Pfam" id="PF05741">
    <property type="entry name" value="zf-nanos"/>
    <property type="match status" value="1"/>
</dbReference>
<dbReference type="Proteomes" id="UP000494040">
    <property type="component" value="Unassembled WGS sequence"/>
</dbReference>
<evidence type="ECO:0000313" key="11">
    <source>
        <dbReference type="EnsemblMetazoa" id="XP_014240122.1"/>
    </source>
</evidence>
<keyword evidence="4 8" id="KW-0863">Zinc-finger</keyword>
<dbReference type="InterPro" id="IPR038129">
    <property type="entry name" value="Nanos_sf"/>
</dbReference>
<dbReference type="EnsemblMetazoa" id="XM_014384636.2">
    <property type="protein sequence ID" value="XP_014240122.1"/>
    <property type="gene ID" value="LOC106661335"/>
</dbReference>
<keyword evidence="3" id="KW-0479">Metal-binding</keyword>
<evidence type="ECO:0000256" key="2">
    <source>
        <dbReference type="ARBA" id="ARBA00022490"/>
    </source>
</evidence>
<keyword evidence="6 8" id="KW-0810">Translation regulation</keyword>
<evidence type="ECO:0000256" key="4">
    <source>
        <dbReference type="ARBA" id="ARBA00022771"/>
    </source>
</evidence>
<evidence type="ECO:0000256" key="8">
    <source>
        <dbReference type="PROSITE-ProRule" id="PRU00855"/>
    </source>
</evidence>
<dbReference type="RefSeq" id="XP_014240122.1">
    <property type="nucleotide sequence ID" value="XM_014384636.2"/>
</dbReference>
<evidence type="ECO:0000256" key="9">
    <source>
        <dbReference type="SAM" id="MobiDB-lite"/>
    </source>
</evidence>
<dbReference type="GeneID" id="106661335"/>